<evidence type="ECO:0000256" key="11">
    <source>
        <dbReference type="ARBA" id="ARBA00081876"/>
    </source>
</evidence>
<organism evidence="16 17">
    <name type="scientific">Phoxinus phoxinus</name>
    <name type="common">Eurasian minnow</name>
    <dbReference type="NCBI Taxonomy" id="58324"/>
    <lineage>
        <taxon>Eukaryota</taxon>
        <taxon>Metazoa</taxon>
        <taxon>Chordata</taxon>
        <taxon>Craniata</taxon>
        <taxon>Vertebrata</taxon>
        <taxon>Euteleostomi</taxon>
        <taxon>Actinopterygii</taxon>
        <taxon>Neopterygii</taxon>
        <taxon>Teleostei</taxon>
        <taxon>Ostariophysi</taxon>
        <taxon>Cypriniformes</taxon>
        <taxon>Leuciscidae</taxon>
        <taxon>Phoxininae</taxon>
        <taxon>Phoxinus</taxon>
    </lineage>
</organism>
<dbReference type="SMART" id="SM00389">
    <property type="entry name" value="HOX"/>
    <property type="match status" value="1"/>
</dbReference>
<dbReference type="AlphaFoldDB" id="A0AAN9CVP4"/>
<dbReference type="GO" id="GO:0005634">
    <property type="term" value="C:nucleus"/>
    <property type="evidence" value="ECO:0007669"/>
    <property type="project" value="UniProtKB-SubCell"/>
</dbReference>
<evidence type="ECO:0000256" key="1">
    <source>
        <dbReference type="ARBA" id="ARBA00004123"/>
    </source>
</evidence>
<dbReference type="GO" id="GO:0030154">
    <property type="term" value="P:cell differentiation"/>
    <property type="evidence" value="ECO:0007669"/>
    <property type="project" value="UniProtKB-KW"/>
</dbReference>
<comment type="similarity">
    <text evidence="8">Belongs to the H2.0 homeobox family.</text>
</comment>
<dbReference type="InterPro" id="IPR000047">
    <property type="entry name" value="HTH_motif"/>
</dbReference>
<evidence type="ECO:0000256" key="5">
    <source>
        <dbReference type="ARBA" id="ARBA00023155"/>
    </source>
</evidence>
<dbReference type="PANTHER" id="PTHR46808:SF1">
    <property type="entry name" value="H2.0-LIKE HOMEOBOX PROTEIN"/>
    <property type="match status" value="1"/>
</dbReference>
<gene>
    <name evidence="16" type="ORF">R3I93_012273</name>
</gene>
<evidence type="ECO:0000256" key="14">
    <source>
        <dbReference type="SAM" id="MobiDB-lite"/>
    </source>
</evidence>
<evidence type="ECO:0000256" key="13">
    <source>
        <dbReference type="RuleBase" id="RU000682"/>
    </source>
</evidence>
<dbReference type="InterPro" id="IPR017970">
    <property type="entry name" value="Homeobox_CS"/>
</dbReference>
<feature type="domain" description="Homeobox" evidence="15">
    <location>
        <begin position="197"/>
        <end position="257"/>
    </location>
</feature>
<evidence type="ECO:0000256" key="12">
    <source>
        <dbReference type="PROSITE-ProRule" id="PRU00108"/>
    </source>
</evidence>
<comment type="function">
    <text evidence="9">Transcription factor required for TBX21/T-bet-dependent maturation of Th1 cells as well as maintenance of Th1-specific gene expression. Involved in embryogenesis and hematopoiesis.</text>
</comment>
<keyword evidence="6" id="KW-0804">Transcription</keyword>
<accession>A0AAN9CVP4</accession>
<keyword evidence="2" id="KW-0221">Differentiation</keyword>
<dbReference type="CDD" id="cd00086">
    <property type="entry name" value="homeodomain"/>
    <property type="match status" value="1"/>
</dbReference>
<keyword evidence="3" id="KW-0805">Transcription regulation</keyword>
<evidence type="ECO:0000256" key="4">
    <source>
        <dbReference type="ARBA" id="ARBA00023125"/>
    </source>
</evidence>
<evidence type="ECO:0000256" key="2">
    <source>
        <dbReference type="ARBA" id="ARBA00022782"/>
    </source>
</evidence>
<evidence type="ECO:0000259" key="15">
    <source>
        <dbReference type="PROSITE" id="PS50071"/>
    </source>
</evidence>
<dbReference type="InterPro" id="IPR020479">
    <property type="entry name" value="HD_metazoa"/>
</dbReference>
<feature type="compositionally biased region" description="Acidic residues" evidence="14">
    <location>
        <begin position="283"/>
        <end position="299"/>
    </location>
</feature>
<name>A0AAN9CVP4_9TELE</name>
<protein>
    <recommendedName>
        <fullName evidence="10">H2.0-like homeobox protein</fullName>
    </recommendedName>
    <alternativeName>
        <fullName evidence="11">Homeobox protein HLX1</fullName>
    </alternativeName>
</protein>
<dbReference type="PRINTS" id="PR00031">
    <property type="entry name" value="HTHREPRESSR"/>
</dbReference>
<comment type="subcellular location">
    <subcellularLocation>
        <location evidence="1 12 13">Nucleus</location>
    </subcellularLocation>
</comment>
<feature type="compositionally biased region" description="Basic and acidic residues" evidence="14">
    <location>
        <begin position="257"/>
        <end position="282"/>
    </location>
</feature>
<keyword evidence="5 12" id="KW-0371">Homeobox</keyword>
<proteinExistence type="inferred from homology"/>
<dbReference type="GO" id="GO:0043565">
    <property type="term" value="F:sequence-specific DNA binding"/>
    <property type="evidence" value="ECO:0007669"/>
    <property type="project" value="TreeGrafter"/>
</dbReference>
<dbReference type="InterPro" id="IPR001356">
    <property type="entry name" value="HD"/>
</dbReference>
<feature type="compositionally biased region" description="Low complexity" evidence="14">
    <location>
        <begin position="321"/>
        <end position="341"/>
    </location>
</feature>
<feature type="DNA-binding region" description="Homeobox" evidence="12">
    <location>
        <begin position="199"/>
        <end position="258"/>
    </location>
</feature>
<feature type="region of interest" description="Disordered" evidence="14">
    <location>
        <begin position="254"/>
        <end position="351"/>
    </location>
</feature>
<keyword evidence="7 12" id="KW-0539">Nucleus</keyword>
<dbReference type="PANTHER" id="PTHR46808">
    <property type="entry name" value="H2.0-LIKE HOMEOBOX PROTEIN"/>
    <property type="match status" value="1"/>
</dbReference>
<evidence type="ECO:0000256" key="3">
    <source>
        <dbReference type="ARBA" id="ARBA00023015"/>
    </source>
</evidence>
<evidence type="ECO:0000256" key="7">
    <source>
        <dbReference type="ARBA" id="ARBA00023242"/>
    </source>
</evidence>
<dbReference type="PROSITE" id="PS50071">
    <property type="entry name" value="HOMEOBOX_2"/>
    <property type="match status" value="1"/>
</dbReference>
<evidence type="ECO:0000313" key="17">
    <source>
        <dbReference type="Proteomes" id="UP001364617"/>
    </source>
</evidence>
<reference evidence="16 17" key="1">
    <citation type="submission" date="2024-02" db="EMBL/GenBank/DDBJ databases">
        <title>Chromosome-level genome assembly of the Eurasian Minnow (Phoxinus phoxinus).</title>
        <authorList>
            <person name="Oriowo T.O."/>
            <person name="Martin S."/>
            <person name="Stange M."/>
            <person name="Chrysostomakis Y."/>
            <person name="Brown T."/>
            <person name="Winkler S."/>
            <person name="Kukowka S."/>
            <person name="Myers E.W."/>
            <person name="Bohne A."/>
        </authorList>
    </citation>
    <scope>NUCLEOTIDE SEQUENCE [LARGE SCALE GENOMIC DNA]</scope>
    <source>
        <strain evidence="16">ZFMK-TIS-60720</strain>
        <tissue evidence="16">Whole Organism</tissue>
    </source>
</reference>
<keyword evidence="4 12" id="KW-0238">DNA-binding</keyword>
<evidence type="ECO:0000313" key="16">
    <source>
        <dbReference type="EMBL" id="KAK7151280.1"/>
    </source>
</evidence>
<keyword evidence="17" id="KW-1185">Reference proteome</keyword>
<dbReference type="InterPro" id="IPR052497">
    <property type="entry name" value="H2.0_Homeobox_TF"/>
</dbReference>
<evidence type="ECO:0000256" key="10">
    <source>
        <dbReference type="ARBA" id="ARBA00070859"/>
    </source>
</evidence>
<dbReference type="GO" id="GO:0000981">
    <property type="term" value="F:DNA-binding transcription factor activity, RNA polymerase II-specific"/>
    <property type="evidence" value="ECO:0007669"/>
    <property type="project" value="InterPro"/>
</dbReference>
<dbReference type="Proteomes" id="UP001364617">
    <property type="component" value="Unassembled WGS sequence"/>
</dbReference>
<evidence type="ECO:0000256" key="9">
    <source>
        <dbReference type="ARBA" id="ARBA00056583"/>
    </source>
</evidence>
<dbReference type="InterPro" id="IPR009057">
    <property type="entry name" value="Homeodomain-like_sf"/>
</dbReference>
<dbReference type="PRINTS" id="PR00024">
    <property type="entry name" value="HOMEOBOX"/>
</dbReference>
<comment type="caution">
    <text evidence="16">The sequence shown here is derived from an EMBL/GenBank/DDBJ whole genome shotgun (WGS) entry which is preliminary data.</text>
</comment>
<dbReference type="EMBL" id="JAYKXH010000012">
    <property type="protein sequence ID" value="KAK7151280.1"/>
    <property type="molecule type" value="Genomic_DNA"/>
</dbReference>
<sequence>MYTTGLNPFYASNFSLWTAYCSGGFGVDSVKKPSFCIADILHVGDAENIPGSSSLMAHIGARASGSPLRPSPVTPDARAYHRHGIHLTSVSRSAMHAHSAPPPSSKDLKFGIDRILSTDFEPKGKDAPSLRDLTSIVSLNRQSAVHVSASPYFASIDETSSMMGSISRQSGQHQFQDSFPGPYAVLSKDTMPQTYKRKRSWSRAVFSNLQRKGLEKRFEIQKYVTKPDRKQLAAMLGLTDAQVKVWFQNRRMKWRHSKEAQAQKDKEKEPDKSTETEQKERDDSECESEPSESEFEDNTEDKSDVDISDLNKASVIIPGAPTVSTQDTTSTHSTTEPSPATRVLPEPSHLM</sequence>
<dbReference type="Pfam" id="PF00046">
    <property type="entry name" value="Homeodomain"/>
    <property type="match status" value="1"/>
</dbReference>
<dbReference type="Gene3D" id="1.10.10.60">
    <property type="entry name" value="Homeodomain-like"/>
    <property type="match status" value="1"/>
</dbReference>
<dbReference type="PROSITE" id="PS00027">
    <property type="entry name" value="HOMEOBOX_1"/>
    <property type="match status" value="1"/>
</dbReference>
<evidence type="ECO:0000256" key="6">
    <source>
        <dbReference type="ARBA" id="ARBA00023163"/>
    </source>
</evidence>
<evidence type="ECO:0000256" key="8">
    <source>
        <dbReference type="ARBA" id="ARBA00038504"/>
    </source>
</evidence>
<dbReference type="SUPFAM" id="SSF46689">
    <property type="entry name" value="Homeodomain-like"/>
    <property type="match status" value="1"/>
</dbReference>
<dbReference type="FunFam" id="1.10.10.60:FF:000249">
    <property type="entry name" value="H2.0-like homeobox protein"/>
    <property type="match status" value="1"/>
</dbReference>